<dbReference type="EMBL" id="ACCH01000377">
    <property type="protein sequence ID" value="EEF87664.1"/>
    <property type="molecule type" value="Genomic_DNA"/>
</dbReference>
<dbReference type="GO" id="GO:0016491">
    <property type="term" value="F:oxidoreductase activity"/>
    <property type="evidence" value="ECO:0007669"/>
    <property type="project" value="UniProtKB-KW"/>
</dbReference>
<proteinExistence type="inferred from homology"/>
<name>E2NK82_9BACE</name>
<comment type="similarity">
    <text evidence="1">Belongs to the nitroreductase family.</text>
</comment>
<gene>
    <name evidence="4" type="ORF">BACCELL_04723</name>
</gene>
<dbReference type="InterPro" id="IPR000415">
    <property type="entry name" value="Nitroreductase-like"/>
</dbReference>
<protein>
    <submittedName>
        <fullName evidence="4">Nitroreductase family protein</fullName>
    </submittedName>
</protein>
<dbReference type="PANTHER" id="PTHR43673">
    <property type="entry name" value="NAD(P)H NITROREDUCTASE YDGI-RELATED"/>
    <property type="match status" value="1"/>
</dbReference>
<comment type="caution">
    <text evidence="4">The sequence shown here is derived from an EMBL/GenBank/DDBJ whole genome shotgun (WGS) entry which is preliminary data.</text>
</comment>
<feature type="domain" description="Nitroreductase" evidence="3">
    <location>
        <begin position="44"/>
        <end position="253"/>
    </location>
</feature>
<reference evidence="4 5" key="1">
    <citation type="submission" date="2008-12" db="EMBL/GenBank/DDBJ databases">
        <authorList>
            <person name="Fulton L."/>
            <person name="Clifton S."/>
            <person name="Fulton B."/>
            <person name="Xu J."/>
            <person name="Minx P."/>
            <person name="Pepin K.H."/>
            <person name="Johnson M."/>
            <person name="Bhonagiri V."/>
            <person name="Nash W.E."/>
            <person name="Mardis E.R."/>
            <person name="Wilson R.K."/>
        </authorList>
    </citation>
    <scope>NUCLEOTIDE SEQUENCE [LARGE SCALE GENOMIC DNA]</scope>
    <source>
        <strain evidence="4 5">DSM 14838</strain>
    </source>
</reference>
<dbReference type="PANTHER" id="PTHR43673:SF10">
    <property type="entry name" value="NADH DEHYDROGENASE_NAD(P)H NITROREDUCTASE XCC3605-RELATED"/>
    <property type="match status" value="1"/>
</dbReference>
<dbReference type="Pfam" id="PF00881">
    <property type="entry name" value="Nitroreductase"/>
    <property type="match status" value="1"/>
</dbReference>
<evidence type="ECO:0000256" key="1">
    <source>
        <dbReference type="ARBA" id="ARBA00007118"/>
    </source>
</evidence>
<evidence type="ECO:0000256" key="2">
    <source>
        <dbReference type="ARBA" id="ARBA00023002"/>
    </source>
</evidence>
<dbReference type="Gene3D" id="3.40.109.10">
    <property type="entry name" value="NADH Oxidase"/>
    <property type="match status" value="1"/>
</dbReference>
<reference evidence="4 5" key="2">
    <citation type="submission" date="2009-01" db="EMBL/GenBank/DDBJ databases">
        <title>Draft genome sequence of Bacteroides cellulosilyticus (DSM 14838).</title>
        <authorList>
            <person name="Sudarsanam P."/>
            <person name="Ley R."/>
            <person name="Guruge J."/>
            <person name="Turnbaugh P.J."/>
            <person name="Mahowald M."/>
            <person name="Liep D."/>
            <person name="Gordon J."/>
        </authorList>
    </citation>
    <scope>NUCLEOTIDE SEQUENCE [LARGE SCALE GENOMIC DNA]</scope>
    <source>
        <strain evidence="4 5">DSM 14838</strain>
    </source>
</reference>
<evidence type="ECO:0000313" key="5">
    <source>
        <dbReference type="Proteomes" id="UP000003711"/>
    </source>
</evidence>
<dbReference type="InterPro" id="IPR029479">
    <property type="entry name" value="Nitroreductase"/>
</dbReference>
<evidence type="ECO:0000259" key="3">
    <source>
        <dbReference type="Pfam" id="PF00881"/>
    </source>
</evidence>
<dbReference type="SUPFAM" id="SSF55469">
    <property type="entry name" value="FMN-dependent nitroreductase-like"/>
    <property type="match status" value="1"/>
</dbReference>
<dbReference type="Proteomes" id="UP000003711">
    <property type="component" value="Unassembled WGS sequence"/>
</dbReference>
<accession>E2NK82</accession>
<evidence type="ECO:0000313" key="4">
    <source>
        <dbReference type="EMBL" id="EEF87664.1"/>
    </source>
</evidence>
<sequence>MGMFLILYYRINSMSILKFFSSKEKYNSIITFYSIMNLDEVLHYRRSVRAYDRTKLIDPERIKHCLELATLAPNSSDMQLWEFYHITQPELLTKVSRACLDQKATSTASQIVVFVVRRDWYRKHARFVLDFERENIRRYSPKERQAKRIKDRELYYGKLMPFVYARFFGILELFRKLLVNIISIFRPMMLEVSENDMRVTAHKSCALAAQTFMIAMANEGYDTCPLEGLDSRRLKRMLKLPHGAEINMVIPCGIRDGNKGIWGERCRVPFDEVYRRI</sequence>
<organism evidence="4 5">
    <name type="scientific">Bacteroides cellulosilyticus DSM 14838</name>
    <dbReference type="NCBI Taxonomy" id="537012"/>
    <lineage>
        <taxon>Bacteria</taxon>
        <taxon>Pseudomonadati</taxon>
        <taxon>Bacteroidota</taxon>
        <taxon>Bacteroidia</taxon>
        <taxon>Bacteroidales</taxon>
        <taxon>Bacteroidaceae</taxon>
        <taxon>Bacteroides</taxon>
    </lineage>
</organism>
<dbReference type="HOGENOM" id="CLU_070764_4_3_10"/>
<keyword evidence="2" id="KW-0560">Oxidoreductase</keyword>
<dbReference type="AlphaFoldDB" id="E2NK82"/>